<evidence type="ECO:0000313" key="2">
    <source>
        <dbReference type="EMBL" id="AVR88523.1"/>
    </source>
</evidence>
<dbReference type="Proteomes" id="UP000241885">
    <property type="component" value="Chromosome"/>
</dbReference>
<keyword evidence="1" id="KW-1133">Transmembrane helix</keyword>
<dbReference type="AlphaFoldDB" id="A0A2R4BMV6"/>
<feature type="transmembrane region" description="Helical" evidence="1">
    <location>
        <begin position="47"/>
        <end position="67"/>
    </location>
</feature>
<proteinExistence type="predicted"/>
<reference evidence="2 3" key="1">
    <citation type="submission" date="2018-03" db="EMBL/GenBank/DDBJ databases">
        <title>Complete genome sequence of Thauera aromatica, a model organism for studying aromatic compound degradation under denitrifying conditions.</title>
        <authorList>
            <person name="Lo H.-Y."/>
            <person name="Goris T."/>
            <person name="Boll M."/>
            <person name="Mueller J.A."/>
        </authorList>
    </citation>
    <scope>NUCLEOTIDE SEQUENCE [LARGE SCALE GENOMIC DNA]</scope>
    <source>
        <strain evidence="2 3">K172</strain>
    </source>
</reference>
<keyword evidence="1" id="KW-0812">Transmembrane</keyword>
<evidence type="ECO:0000256" key="1">
    <source>
        <dbReference type="SAM" id="Phobius"/>
    </source>
</evidence>
<dbReference type="OrthoDB" id="9180819at2"/>
<dbReference type="Pfam" id="PF07254">
    <property type="entry name" value="Cpta_toxin"/>
    <property type="match status" value="1"/>
</dbReference>
<gene>
    <name evidence="2" type="ORF">Tharo_1606</name>
</gene>
<accession>A0A2R4BMV6</accession>
<dbReference type="KEGG" id="tak:Tharo_1606"/>
<name>A0A2R4BMV6_THAAR</name>
<dbReference type="EMBL" id="CP028339">
    <property type="protein sequence ID" value="AVR88523.1"/>
    <property type="molecule type" value="Genomic_DNA"/>
</dbReference>
<keyword evidence="3" id="KW-1185">Reference proteome</keyword>
<sequence length="175" mass="18586">MHLPLTIELSPSRGVLASVLAVHAAAALTLFHVPLSMQMPTAVPGEGHGAVAAVAWGLLVVSLLLGVRAELGKRGTALRLFEDGAVEVSNAEGRTLLCRIGVDAVDLGWALWLHLRVEPGAEASAGEDRALPPGQGRGVVRGRRVMLVRANLPTAQWRWLRIWLRHTALRGEAGG</sequence>
<organism evidence="2 3">
    <name type="scientific">Thauera aromatica K172</name>
    <dbReference type="NCBI Taxonomy" id="44139"/>
    <lineage>
        <taxon>Bacteria</taxon>
        <taxon>Pseudomonadati</taxon>
        <taxon>Pseudomonadota</taxon>
        <taxon>Betaproteobacteria</taxon>
        <taxon>Rhodocyclales</taxon>
        <taxon>Zoogloeaceae</taxon>
        <taxon>Thauera</taxon>
    </lineage>
</organism>
<evidence type="ECO:0000313" key="3">
    <source>
        <dbReference type="Proteomes" id="UP000241885"/>
    </source>
</evidence>
<keyword evidence="1" id="KW-0472">Membrane</keyword>
<protein>
    <recommendedName>
        <fullName evidence="4">Toxin CptA</fullName>
    </recommendedName>
</protein>
<feature type="transmembrane region" description="Helical" evidence="1">
    <location>
        <begin position="15"/>
        <end position="35"/>
    </location>
</feature>
<dbReference type="RefSeq" id="WP_107220755.1">
    <property type="nucleotide sequence ID" value="NZ_CP028339.1"/>
</dbReference>
<dbReference type="InterPro" id="IPR009883">
    <property type="entry name" value="YgfX"/>
</dbReference>
<evidence type="ECO:0008006" key="4">
    <source>
        <dbReference type="Google" id="ProtNLM"/>
    </source>
</evidence>